<evidence type="ECO:0000313" key="13">
    <source>
        <dbReference type="Proteomes" id="UP000053958"/>
    </source>
</evidence>
<keyword evidence="10" id="KW-0732">Signal</keyword>
<feature type="chain" id="PRO_5002482038" evidence="10">
    <location>
        <begin position="22"/>
        <end position="641"/>
    </location>
</feature>
<dbReference type="PANTHER" id="PTHR43731">
    <property type="entry name" value="RHOMBOID PROTEASE"/>
    <property type="match status" value="1"/>
</dbReference>
<dbReference type="InterPro" id="IPR050925">
    <property type="entry name" value="Rhomboid_protease_S54"/>
</dbReference>
<keyword evidence="4" id="KW-0378">Hydrolase</keyword>
<dbReference type="AlphaFoldDB" id="A0A0F4YYT9"/>
<feature type="transmembrane region" description="Helical" evidence="9">
    <location>
        <begin position="503"/>
        <end position="523"/>
    </location>
</feature>
<evidence type="ECO:0000256" key="10">
    <source>
        <dbReference type="SAM" id="SignalP"/>
    </source>
</evidence>
<feature type="transmembrane region" description="Helical" evidence="9">
    <location>
        <begin position="571"/>
        <end position="592"/>
    </location>
</feature>
<reference evidence="12 13" key="1">
    <citation type="submission" date="2015-04" db="EMBL/GenBank/DDBJ databases">
        <authorList>
            <person name="Heijne W.H."/>
            <person name="Fedorova N.D."/>
            <person name="Nierman W.C."/>
            <person name="Vollebregt A.W."/>
            <person name="Zhao Z."/>
            <person name="Wu L."/>
            <person name="Kumar M."/>
            <person name="Stam H."/>
            <person name="van den Berg M.A."/>
            <person name="Pel H.J."/>
        </authorList>
    </citation>
    <scope>NUCLEOTIDE SEQUENCE [LARGE SCALE GENOMIC DNA]</scope>
    <source>
        <strain evidence="12 13">CBS 393.64</strain>
    </source>
</reference>
<sequence>MSTLLALCRIVATSAPPGATANVHARFGKLRAKERSSTVPPLSFRRRFCQHCLFARTVSPESLEMSNVFSIAWRISCPSGLRASPSSCLLPLSAAPAKPTLRPLCRLQRPYSSDNGRPVSPQGWGFSARLRRFQLTGPTNTVFSRSAQTQNSPPPPDSKPDQAPVEHGVPIRSQPLSAAEIKSIFGSSKVTPAMGNRILNVLQGRRLQGTLDLDLPADITRAVRPRTIENGLKWLRKNYPVDEDAAIMARIEREEREEEERIRRQAEELYRPQSGHWGAPLGEANDIYGKSVLKEFREKNEARLLAEEEKKRKEWLEGEAKEQEKIRMQLKKNTELQKFDEAAVIEARPRADPQERPVLAWIQKHHLRATNTDVDTSTMTTSRRIFPSLGVTILTIGLCYLFAETYQPPARKDRMWPDVPPAAATAIALLGANFAVFTLWRFWPPAWRMLNRYFISVPLYPHALSVVGSVFSHQQLRHLATNMIILWFIGVRLHDEIGRGNFLALYLATGVFGSMTSLAAHVLTRKLTVTSLGASGAIAGLVAAWCTLHANDKLTLWFLPREWQDTFSARGYVFLTGIVLFEAFSLVSPFKVAALDHWAHLGGYFSGAIWALWWKSKKEKEARKRQEEMSWLDRLILWSSR</sequence>
<feature type="coiled-coil region" evidence="7">
    <location>
        <begin position="299"/>
        <end position="333"/>
    </location>
</feature>
<evidence type="ECO:0000313" key="12">
    <source>
        <dbReference type="EMBL" id="KKA23462.1"/>
    </source>
</evidence>
<dbReference type="InterPro" id="IPR035952">
    <property type="entry name" value="Rhomboid-like_sf"/>
</dbReference>
<evidence type="ECO:0000256" key="8">
    <source>
        <dbReference type="SAM" id="MobiDB-lite"/>
    </source>
</evidence>
<dbReference type="SUPFAM" id="SSF144091">
    <property type="entry name" value="Rhomboid-like"/>
    <property type="match status" value="1"/>
</dbReference>
<comment type="caution">
    <text evidence="12">The sequence shown here is derived from an EMBL/GenBank/DDBJ whole genome shotgun (WGS) entry which is preliminary data.</text>
</comment>
<organism evidence="12 13">
    <name type="scientific">Rasamsonia emersonii (strain ATCC 16479 / CBS 393.64 / IMI 116815)</name>
    <dbReference type="NCBI Taxonomy" id="1408163"/>
    <lineage>
        <taxon>Eukaryota</taxon>
        <taxon>Fungi</taxon>
        <taxon>Dikarya</taxon>
        <taxon>Ascomycota</taxon>
        <taxon>Pezizomycotina</taxon>
        <taxon>Eurotiomycetes</taxon>
        <taxon>Eurotiomycetidae</taxon>
        <taxon>Eurotiales</taxon>
        <taxon>Trichocomaceae</taxon>
        <taxon>Rasamsonia</taxon>
    </lineage>
</organism>
<dbReference type="GeneID" id="25314879"/>
<dbReference type="Proteomes" id="UP000053958">
    <property type="component" value="Unassembled WGS sequence"/>
</dbReference>
<gene>
    <name evidence="12" type="ORF">T310_2528</name>
</gene>
<feature type="signal peptide" evidence="10">
    <location>
        <begin position="1"/>
        <end position="21"/>
    </location>
</feature>
<accession>A0A0F4YYT9</accession>
<keyword evidence="13" id="KW-1185">Reference proteome</keyword>
<evidence type="ECO:0000256" key="6">
    <source>
        <dbReference type="ARBA" id="ARBA00023136"/>
    </source>
</evidence>
<comment type="similarity">
    <text evidence="2">Belongs to the peptidase S54 family.</text>
</comment>
<dbReference type="InterPro" id="IPR022764">
    <property type="entry name" value="Peptidase_S54_rhomboid_dom"/>
</dbReference>
<keyword evidence="5 9" id="KW-1133">Transmembrane helix</keyword>
<evidence type="ECO:0000259" key="11">
    <source>
        <dbReference type="Pfam" id="PF01694"/>
    </source>
</evidence>
<comment type="subcellular location">
    <subcellularLocation>
        <location evidence="1">Membrane</location>
        <topology evidence="1">Multi-pass membrane protein</topology>
    </subcellularLocation>
</comment>
<feature type="compositionally biased region" description="Polar residues" evidence="8">
    <location>
        <begin position="141"/>
        <end position="151"/>
    </location>
</feature>
<evidence type="ECO:0000256" key="7">
    <source>
        <dbReference type="SAM" id="Coils"/>
    </source>
</evidence>
<evidence type="ECO:0000256" key="2">
    <source>
        <dbReference type="ARBA" id="ARBA00009045"/>
    </source>
</evidence>
<keyword evidence="7" id="KW-0175">Coiled coil</keyword>
<evidence type="ECO:0000256" key="4">
    <source>
        <dbReference type="ARBA" id="ARBA00022801"/>
    </source>
</evidence>
<dbReference type="EMBL" id="LASV01000101">
    <property type="protein sequence ID" value="KKA23462.1"/>
    <property type="molecule type" value="Genomic_DNA"/>
</dbReference>
<evidence type="ECO:0000256" key="5">
    <source>
        <dbReference type="ARBA" id="ARBA00022989"/>
    </source>
</evidence>
<feature type="transmembrane region" description="Helical" evidence="9">
    <location>
        <begin position="385"/>
        <end position="403"/>
    </location>
</feature>
<dbReference type="STRING" id="1408163.A0A0F4YYT9"/>
<feature type="transmembrane region" description="Helical" evidence="9">
    <location>
        <begin position="423"/>
        <end position="443"/>
    </location>
</feature>
<protein>
    <submittedName>
        <fullName evidence="12">Rhomboid family protein</fullName>
    </submittedName>
</protein>
<feature type="region of interest" description="Disordered" evidence="8">
    <location>
        <begin position="141"/>
        <end position="168"/>
    </location>
</feature>
<dbReference type="GO" id="GO:0006465">
    <property type="term" value="P:signal peptide processing"/>
    <property type="evidence" value="ECO:0007669"/>
    <property type="project" value="TreeGrafter"/>
</dbReference>
<feature type="domain" description="Peptidase S54 rhomboid" evidence="11">
    <location>
        <begin position="465"/>
        <end position="612"/>
    </location>
</feature>
<dbReference type="FunFam" id="1.20.1540.10:FF:000012">
    <property type="entry name" value="Rhomboid family protein"/>
    <property type="match status" value="1"/>
</dbReference>
<keyword evidence="6 9" id="KW-0472">Membrane</keyword>
<feature type="transmembrane region" description="Helical" evidence="9">
    <location>
        <begin position="598"/>
        <end position="614"/>
    </location>
</feature>
<evidence type="ECO:0000256" key="3">
    <source>
        <dbReference type="ARBA" id="ARBA00022692"/>
    </source>
</evidence>
<evidence type="ECO:0000256" key="9">
    <source>
        <dbReference type="SAM" id="Phobius"/>
    </source>
</evidence>
<dbReference type="GO" id="GO:0004252">
    <property type="term" value="F:serine-type endopeptidase activity"/>
    <property type="evidence" value="ECO:0007669"/>
    <property type="project" value="InterPro"/>
</dbReference>
<dbReference type="GO" id="GO:0016020">
    <property type="term" value="C:membrane"/>
    <property type="evidence" value="ECO:0007669"/>
    <property type="project" value="UniProtKB-SubCell"/>
</dbReference>
<keyword evidence="3 9" id="KW-0812">Transmembrane</keyword>
<dbReference type="PANTHER" id="PTHR43731:SF14">
    <property type="entry name" value="PRESENILIN-ASSOCIATED RHOMBOID-LIKE PROTEIN, MITOCHONDRIAL"/>
    <property type="match status" value="1"/>
</dbReference>
<dbReference type="OrthoDB" id="10260614at2759"/>
<name>A0A0F4YYT9_RASE3</name>
<feature type="transmembrane region" description="Helical" evidence="9">
    <location>
        <begin position="529"/>
        <end position="550"/>
    </location>
</feature>
<evidence type="ECO:0000256" key="1">
    <source>
        <dbReference type="ARBA" id="ARBA00004141"/>
    </source>
</evidence>
<dbReference type="Pfam" id="PF01694">
    <property type="entry name" value="Rhomboid"/>
    <property type="match status" value="1"/>
</dbReference>
<dbReference type="RefSeq" id="XP_013330074.1">
    <property type="nucleotide sequence ID" value="XM_013474620.1"/>
</dbReference>
<dbReference type="Gene3D" id="1.20.1540.10">
    <property type="entry name" value="Rhomboid-like"/>
    <property type="match status" value="1"/>
</dbReference>
<proteinExistence type="inferred from homology"/>